<dbReference type="NCBIfam" id="NF033580">
    <property type="entry name" value="transpos_IS5_3"/>
    <property type="match status" value="1"/>
</dbReference>
<accession>A0ABV1WSQ0</accession>
<name>A0ABV1WSQ0_9ACTN</name>
<evidence type="ECO:0000313" key="4">
    <source>
        <dbReference type="EMBL" id="MER7179887.1"/>
    </source>
</evidence>
<sequence>MRRRCYPSDTWDDEWALIEALLPTPACETKAGGRPEKHPRREIVDAIRYVVDTGCKWRALPKDFPPWRTCYGFMARWAAAGVIGQIRDQLRKRIRREMGKAPGAVATVIDSQSIKAAETVGKDSRGYDAGKKINGRKRHLVVDTKGLPLFVMVTPADMTDCNAAKEVLFRLRLMHPEITIVWADSAYAGQLVTWAKTYLNLTIKTVSRPKDASGFVVLPRRWVAERSHAWVTHARRHARDYERLIQHSESLITWAAITLMTRRITRRSSRRAGQPTSREAQRDWSSRH</sequence>
<proteinExistence type="predicted"/>
<dbReference type="Pfam" id="PF01609">
    <property type="entry name" value="DDE_Tnp_1"/>
    <property type="match status" value="1"/>
</dbReference>
<dbReference type="PANTHER" id="PTHR30007">
    <property type="entry name" value="PHP DOMAIN PROTEIN"/>
    <property type="match status" value="1"/>
</dbReference>
<dbReference type="Proteomes" id="UP001474181">
    <property type="component" value="Unassembled WGS sequence"/>
</dbReference>
<evidence type="ECO:0000259" key="2">
    <source>
        <dbReference type="Pfam" id="PF01609"/>
    </source>
</evidence>
<protein>
    <submittedName>
        <fullName evidence="4">IS5 family transposase</fullName>
    </submittedName>
</protein>
<dbReference type="InterPro" id="IPR002559">
    <property type="entry name" value="Transposase_11"/>
</dbReference>
<feature type="region of interest" description="Disordered" evidence="1">
    <location>
        <begin position="266"/>
        <end position="288"/>
    </location>
</feature>
<dbReference type="PANTHER" id="PTHR30007:SF0">
    <property type="entry name" value="TRANSPOSASE"/>
    <property type="match status" value="1"/>
</dbReference>
<feature type="domain" description="Insertion element IS402-like" evidence="3">
    <location>
        <begin position="12"/>
        <end position="86"/>
    </location>
</feature>
<evidence type="ECO:0000313" key="5">
    <source>
        <dbReference type="Proteomes" id="UP001474181"/>
    </source>
</evidence>
<comment type="caution">
    <text evidence="4">The sequence shown here is derived from an EMBL/GenBank/DDBJ whole genome shotgun (WGS) entry which is preliminary data.</text>
</comment>
<reference evidence="4 5" key="1">
    <citation type="submission" date="2024-06" db="EMBL/GenBank/DDBJ databases">
        <title>The Natural Products Discovery Center: Release of the First 8490 Sequenced Strains for Exploring Actinobacteria Biosynthetic Diversity.</title>
        <authorList>
            <person name="Kalkreuter E."/>
            <person name="Kautsar S.A."/>
            <person name="Yang D."/>
            <person name="Bader C.D."/>
            <person name="Teijaro C.N."/>
            <person name="Fluegel L."/>
            <person name="Davis C.M."/>
            <person name="Simpson J.R."/>
            <person name="Lauterbach L."/>
            <person name="Steele A.D."/>
            <person name="Gui C."/>
            <person name="Meng S."/>
            <person name="Li G."/>
            <person name="Viehrig K."/>
            <person name="Ye F."/>
            <person name="Su P."/>
            <person name="Kiefer A.F."/>
            <person name="Nichols A."/>
            <person name="Cepeda A.J."/>
            <person name="Yan W."/>
            <person name="Fan B."/>
            <person name="Jiang Y."/>
            <person name="Adhikari A."/>
            <person name="Zheng C.-J."/>
            <person name="Schuster L."/>
            <person name="Cowan T.M."/>
            <person name="Smanski M.J."/>
            <person name="Chevrette M.G."/>
            <person name="De Carvalho L.P.S."/>
            <person name="Shen B."/>
        </authorList>
    </citation>
    <scope>NUCLEOTIDE SEQUENCE [LARGE SCALE GENOMIC DNA]</scope>
    <source>
        <strain evidence="4 5">NPDC000234</strain>
    </source>
</reference>
<dbReference type="InterPro" id="IPR025161">
    <property type="entry name" value="IS402-like_dom"/>
</dbReference>
<feature type="compositionally biased region" description="Basic and acidic residues" evidence="1">
    <location>
        <begin position="279"/>
        <end position="288"/>
    </location>
</feature>
<gene>
    <name evidence="4" type="ORF">ABT404_10465</name>
</gene>
<dbReference type="EMBL" id="JBEPEK010000055">
    <property type="protein sequence ID" value="MER7179887.1"/>
    <property type="molecule type" value="Genomic_DNA"/>
</dbReference>
<evidence type="ECO:0000259" key="3">
    <source>
        <dbReference type="Pfam" id="PF13340"/>
    </source>
</evidence>
<dbReference type="Pfam" id="PF13340">
    <property type="entry name" value="DUF4096"/>
    <property type="match status" value="1"/>
</dbReference>
<keyword evidence="5" id="KW-1185">Reference proteome</keyword>
<feature type="domain" description="Transposase IS4-like" evidence="2">
    <location>
        <begin position="104"/>
        <end position="258"/>
    </location>
</feature>
<evidence type="ECO:0000256" key="1">
    <source>
        <dbReference type="SAM" id="MobiDB-lite"/>
    </source>
</evidence>
<organism evidence="4 5">
    <name type="scientific">Streptomyces hyaluromycini</name>
    <dbReference type="NCBI Taxonomy" id="1377993"/>
    <lineage>
        <taxon>Bacteria</taxon>
        <taxon>Bacillati</taxon>
        <taxon>Actinomycetota</taxon>
        <taxon>Actinomycetes</taxon>
        <taxon>Kitasatosporales</taxon>
        <taxon>Streptomycetaceae</taxon>
        <taxon>Streptomyces</taxon>
    </lineage>
</organism>